<feature type="transmembrane region" description="Helical" evidence="3">
    <location>
        <begin position="109"/>
        <end position="126"/>
    </location>
</feature>
<dbReference type="PANTHER" id="PTHR46112:SF2">
    <property type="entry name" value="XAA-PRO AMINOPEPTIDASE P-RELATED"/>
    <property type="match status" value="1"/>
</dbReference>
<dbReference type="PROSITE" id="PS00491">
    <property type="entry name" value="PROLINE_PEPTIDASE"/>
    <property type="match status" value="1"/>
</dbReference>
<feature type="transmembrane region" description="Helical" evidence="3">
    <location>
        <begin position="132"/>
        <end position="151"/>
    </location>
</feature>
<feature type="transmembrane region" description="Helical" evidence="3">
    <location>
        <begin position="83"/>
        <end position="102"/>
    </location>
</feature>
<dbReference type="GO" id="GO:0046872">
    <property type="term" value="F:metal ion binding"/>
    <property type="evidence" value="ECO:0007669"/>
    <property type="project" value="UniProtKB-KW"/>
</dbReference>
<accession>A0A1F5VUJ5</accession>
<dbReference type="AlphaFoldDB" id="A0A1F5VUJ5"/>
<sequence length="546" mass="60663">MSVTLMMFGMPALLADTVIQESLPVGLEASFSLLYLFIKTFFTLVAIILLIFGHRFPRFTTGFFLMLIGVVLLNARLSSINYLLSIGAILIFFIIFMGAYLIVPRVITALMNALPFVLIYGAYLLFKGSFSVNYILLFGLMAGGVAIGAVLPRFSLVFISTGLGTLLLTIIWESMQTFWLFAGLMAFGVIIQAVDFFYVAKKHKLPVQKFQERKSTFCKDLTMSAGVCALVLIAVLGFLAIFSPQLMPGDEYHAAHLEKINKAGLFNHPGFIFSKEYNFYLFGEAIPVSLVGKDNSFFTRLKVLFIGRSPSKPLTKYRAIKDDYELGKMRQAGYITSQAFKAVGEVVKPGINEKELADIIEQTFIKNGATGFAFKSTVGSGANALLPHYELNNAVMKEGFVVVDIGCMVDGYSSDMTRTFPVMRTYTEAEMELMKLVVKAKEAAVKELKPGASLRELNKKVIEIFKKAGFEKYYLHSLGHHVGIEVHDPHVDKLEPGMVVTIEPGLYISEGSTVDKKYWNLGLRIEDTYVITKDGCQPLTNYAQIP</sequence>
<dbReference type="GO" id="GO:0008235">
    <property type="term" value="F:metalloexopeptidase activity"/>
    <property type="evidence" value="ECO:0007669"/>
    <property type="project" value="UniProtKB-ARBA"/>
</dbReference>
<keyword evidence="2" id="KW-0378">Hydrolase</keyword>
<name>A0A1F5VUJ5_9BACT</name>
<dbReference type="PRINTS" id="PR00599">
    <property type="entry name" value="MAPEPTIDASE"/>
</dbReference>
<keyword evidence="3" id="KW-0812">Transmembrane</keyword>
<dbReference type="Gene3D" id="3.90.230.10">
    <property type="entry name" value="Creatinase/methionine aminopeptidase superfamily"/>
    <property type="match status" value="1"/>
</dbReference>
<feature type="transmembrane region" description="Helical" evidence="3">
    <location>
        <begin position="156"/>
        <end position="172"/>
    </location>
</feature>
<evidence type="ECO:0000259" key="4">
    <source>
        <dbReference type="Pfam" id="PF00557"/>
    </source>
</evidence>
<gene>
    <name evidence="5" type="ORF">A2Y62_07200</name>
</gene>
<dbReference type="STRING" id="1817863.A2Y62_07200"/>
<feature type="transmembrane region" description="Helical" evidence="3">
    <location>
        <begin position="221"/>
        <end position="242"/>
    </location>
</feature>
<proteinExistence type="predicted"/>
<keyword evidence="3" id="KW-0472">Membrane</keyword>
<evidence type="ECO:0000256" key="3">
    <source>
        <dbReference type="SAM" id="Phobius"/>
    </source>
</evidence>
<dbReference type="InterPro" id="IPR001131">
    <property type="entry name" value="Peptidase_M24B_aminopep-P_CS"/>
</dbReference>
<feature type="transmembrane region" description="Helical" evidence="3">
    <location>
        <begin position="178"/>
        <end position="200"/>
    </location>
</feature>
<dbReference type="SUPFAM" id="SSF55920">
    <property type="entry name" value="Creatinase/aminopeptidase"/>
    <property type="match status" value="1"/>
</dbReference>
<evidence type="ECO:0000256" key="1">
    <source>
        <dbReference type="ARBA" id="ARBA00022723"/>
    </source>
</evidence>
<dbReference type="InterPro" id="IPR050659">
    <property type="entry name" value="Peptidase_M24B"/>
</dbReference>
<protein>
    <recommendedName>
        <fullName evidence="4">Peptidase M24 domain-containing protein</fullName>
    </recommendedName>
</protein>
<evidence type="ECO:0000256" key="2">
    <source>
        <dbReference type="ARBA" id="ARBA00022801"/>
    </source>
</evidence>
<keyword evidence="3" id="KW-1133">Transmembrane helix</keyword>
<dbReference type="Proteomes" id="UP000178943">
    <property type="component" value="Unassembled WGS sequence"/>
</dbReference>
<dbReference type="Pfam" id="PF00557">
    <property type="entry name" value="Peptidase_M24"/>
    <property type="match status" value="1"/>
</dbReference>
<dbReference type="EMBL" id="MFGW01000068">
    <property type="protein sequence ID" value="OGF67184.1"/>
    <property type="molecule type" value="Genomic_DNA"/>
</dbReference>
<evidence type="ECO:0000313" key="6">
    <source>
        <dbReference type="Proteomes" id="UP000178943"/>
    </source>
</evidence>
<dbReference type="GO" id="GO:0004177">
    <property type="term" value="F:aminopeptidase activity"/>
    <property type="evidence" value="ECO:0007669"/>
    <property type="project" value="UniProtKB-ARBA"/>
</dbReference>
<feature type="domain" description="Peptidase M24" evidence="4">
    <location>
        <begin position="328"/>
        <end position="533"/>
    </location>
</feature>
<feature type="transmembrane region" description="Helical" evidence="3">
    <location>
        <begin position="59"/>
        <end position="77"/>
    </location>
</feature>
<feature type="transmembrane region" description="Helical" evidence="3">
    <location>
        <begin position="31"/>
        <end position="52"/>
    </location>
</feature>
<keyword evidence="1" id="KW-0479">Metal-binding</keyword>
<organism evidence="5 6">
    <name type="scientific">Candidatus Fischerbacteria bacterium RBG_13_37_8</name>
    <dbReference type="NCBI Taxonomy" id="1817863"/>
    <lineage>
        <taxon>Bacteria</taxon>
        <taxon>Candidatus Fischeribacteriota</taxon>
    </lineage>
</organism>
<dbReference type="InterPro" id="IPR036005">
    <property type="entry name" value="Creatinase/aminopeptidase-like"/>
</dbReference>
<comment type="caution">
    <text evidence="5">The sequence shown here is derived from an EMBL/GenBank/DDBJ whole genome shotgun (WGS) entry which is preliminary data.</text>
</comment>
<reference evidence="5 6" key="1">
    <citation type="journal article" date="2016" name="Nat. Commun.">
        <title>Thousands of microbial genomes shed light on interconnected biogeochemical processes in an aquifer system.</title>
        <authorList>
            <person name="Anantharaman K."/>
            <person name="Brown C.T."/>
            <person name="Hug L.A."/>
            <person name="Sharon I."/>
            <person name="Castelle C.J."/>
            <person name="Probst A.J."/>
            <person name="Thomas B.C."/>
            <person name="Singh A."/>
            <person name="Wilkins M.J."/>
            <person name="Karaoz U."/>
            <person name="Brodie E.L."/>
            <person name="Williams K.H."/>
            <person name="Hubbard S.S."/>
            <person name="Banfield J.F."/>
        </authorList>
    </citation>
    <scope>NUCLEOTIDE SEQUENCE [LARGE SCALE GENOMIC DNA]</scope>
</reference>
<dbReference type="PANTHER" id="PTHR46112">
    <property type="entry name" value="AMINOPEPTIDASE"/>
    <property type="match status" value="1"/>
</dbReference>
<evidence type="ECO:0000313" key="5">
    <source>
        <dbReference type="EMBL" id="OGF67184.1"/>
    </source>
</evidence>
<dbReference type="InterPro" id="IPR001714">
    <property type="entry name" value="Pept_M24_MAP"/>
</dbReference>
<dbReference type="InterPro" id="IPR000994">
    <property type="entry name" value="Pept_M24"/>
</dbReference>